<keyword evidence="6" id="KW-0694">RNA-binding</keyword>
<dbReference type="Proteomes" id="UP000002277">
    <property type="component" value="Chromosome 1"/>
</dbReference>
<comment type="subunit">
    <text evidence="2">Monomer and homodimer.</text>
</comment>
<dbReference type="SUPFAM" id="SSF48371">
    <property type="entry name" value="ARM repeat"/>
    <property type="match status" value="1"/>
</dbReference>
<evidence type="ECO:0000256" key="5">
    <source>
        <dbReference type="ARBA" id="ARBA00022691"/>
    </source>
</evidence>
<name>H2Q1D3_PANTR</name>
<dbReference type="InterPro" id="IPR025806">
    <property type="entry name" value="TARBP1"/>
</dbReference>
<comment type="catalytic activity">
    <reaction evidence="8">
        <text>guanosine(18) in tRNA + S-adenosyl-L-methionine = 2'-O-methylguanosine(18) in tRNA + S-adenosyl-L-homocysteine + H(+)</text>
        <dbReference type="Rhea" id="RHEA:20077"/>
        <dbReference type="Rhea" id="RHEA-COMP:10190"/>
        <dbReference type="Rhea" id="RHEA-COMP:10192"/>
        <dbReference type="ChEBI" id="CHEBI:15378"/>
        <dbReference type="ChEBI" id="CHEBI:57856"/>
        <dbReference type="ChEBI" id="CHEBI:59789"/>
        <dbReference type="ChEBI" id="CHEBI:74269"/>
        <dbReference type="ChEBI" id="CHEBI:74445"/>
        <dbReference type="EC" id="2.1.1.34"/>
    </reaction>
    <physiologicalReaction direction="left-to-right" evidence="8">
        <dbReference type="Rhea" id="RHEA:20078"/>
    </physiologicalReaction>
</comment>
<organism evidence="15 16">
    <name type="scientific">Pan troglodytes</name>
    <name type="common">Chimpanzee</name>
    <dbReference type="NCBI Taxonomy" id="9598"/>
    <lineage>
        <taxon>Eukaryota</taxon>
        <taxon>Metazoa</taxon>
        <taxon>Chordata</taxon>
        <taxon>Craniata</taxon>
        <taxon>Vertebrata</taxon>
        <taxon>Euteleostomi</taxon>
        <taxon>Mammalia</taxon>
        <taxon>Eutheria</taxon>
        <taxon>Euarchontoglires</taxon>
        <taxon>Primates</taxon>
        <taxon>Haplorrhini</taxon>
        <taxon>Catarrhini</taxon>
        <taxon>Hominidae</taxon>
        <taxon>Pan</taxon>
    </lineage>
</organism>
<dbReference type="Pfam" id="PF00588">
    <property type="entry name" value="SpoU_methylase"/>
    <property type="match status" value="1"/>
</dbReference>
<dbReference type="InterPro" id="IPR056921">
    <property type="entry name" value="TARBP1_dom"/>
</dbReference>
<evidence type="ECO:0000313" key="15">
    <source>
        <dbReference type="Ensembl" id="ENSPTRP00000003591.4"/>
    </source>
</evidence>
<evidence type="ECO:0000256" key="7">
    <source>
        <dbReference type="ARBA" id="ARBA00022990"/>
    </source>
</evidence>
<evidence type="ECO:0000259" key="13">
    <source>
        <dbReference type="Pfam" id="PF00588"/>
    </source>
</evidence>
<dbReference type="Bgee" id="ENSPTRG00000002124">
    <property type="expression patterns" value="Expressed in cerebellar cortex and 20 other cell types or tissues"/>
</dbReference>
<evidence type="ECO:0000256" key="12">
    <source>
        <dbReference type="ARBA" id="ARBA00093656"/>
    </source>
</evidence>
<dbReference type="Gene3D" id="3.40.1280.10">
    <property type="match status" value="1"/>
</dbReference>
<dbReference type="InterPro" id="IPR001537">
    <property type="entry name" value="SpoU_MeTrfase"/>
</dbReference>
<dbReference type="PANTHER" id="PTHR12029">
    <property type="entry name" value="RNA METHYLTRANSFERASE"/>
    <property type="match status" value="1"/>
</dbReference>
<evidence type="ECO:0000256" key="4">
    <source>
        <dbReference type="ARBA" id="ARBA00022679"/>
    </source>
</evidence>
<dbReference type="SUPFAM" id="SSF75217">
    <property type="entry name" value="alpha/beta knot"/>
    <property type="match status" value="1"/>
</dbReference>
<comment type="similarity">
    <text evidence="1">Belongs to the class IV-like SAM-binding methyltransferase superfamily. RNA methyltransferase TrmH family.</text>
</comment>
<proteinExistence type="inferred from homology"/>
<dbReference type="InterPro" id="IPR029026">
    <property type="entry name" value="tRNA_m1G_MTases_N"/>
</dbReference>
<evidence type="ECO:0000256" key="1">
    <source>
        <dbReference type="ARBA" id="ARBA00007228"/>
    </source>
</evidence>
<dbReference type="GeneID" id="457830"/>
<reference evidence="15" key="2">
    <citation type="submission" date="2025-08" db="UniProtKB">
        <authorList>
            <consortium name="Ensembl"/>
        </authorList>
    </citation>
    <scope>IDENTIFICATION</scope>
</reference>
<evidence type="ECO:0000256" key="11">
    <source>
        <dbReference type="ARBA" id="ARBA00093636"/>
    </source>
</evidence>
<dbReference type="PROSITE" id="PS51624">
    <property type="entry name" value="SAM_MT_TRMH_2"/>
    <property type="match status" value="1"/>
</dbReference>
<accession>H2Q1D3</accession>
<dbReference type="Ensembl" id="ENSPTRT00000003885.4">
    <property type="protein sequence ID" value="ENSPTRP00000003591.4"/>
    <property type="gene ID" value="ENSPTRG00000002124.4"/>
</dbReference>
<reference evidence="15" key="3">
    <citation type="submission" date="2025-09" db="UniProtKB">
        <authorList>
            <consortium name="Ensembl"/>
        </authorList>
    </citation>
    <scope>IDENTIFICATION</scope>
</reference>
<evidence type="ECO:0000256" key="6">
    <source>
        <dbReference type="ARBA" id="ARBA00022884"/>
    </source>
</evidence>
<sequence>MEWVLAEALLSQSRDPRALLGALCQGEASAERVETLRFLLQRLEDEEARGSGGAGALPEAAREVAAGYLVPLLRSLRGRPAGGPDPSLQPRHRRRVLRAAGAALRSCVRLAGRPQLAAALAEEALRDLLAGWRAPGAEAAVEVLAAVGPCLRPREDGPLLERVAGAAVALALGGGGDGDGDEAGPAEDAAALVAGRLLPVLVQCGGAALRAVWGGLAAPGASPGSGRVEEKLLVLSALAEKLLPEPGGDRTRGAREAGPDARRCWRFWRTVQAGLGQADALTRKRARYLLQRAVEVSAELGADCTCGPQEGNGPSLFWWSEEKKDELLKFWENYILIMETLEGNQIHVIKPVLPKLNNLFEYVVSEENGCWLFHPSWHMCIYKRMFESENKILTKEGVIHFLELYETKILPFSPEFSEFIIGPLMDALSESSLYSRSPGQPIGSCSPLGLKLQKFLVTYFSLLPEEIKSSFLLKFIRKMTSRHWCAVPILFLSKALAHVPRHKALGIDGLLALRDVIHCTMITHQILLRGAAQCYLLQTAMNLLDVEKVSLSDVSTFLMSLRQEESLGRGTSLWTELCDWLRVNESYFKPSPTCSSIGLHKTSLNAYVKSIVQEYVKSSAWETGENCFMPDWFEAKLVSLMVLLAVDVEGMKTQYSGKQRTENVLRIFLDPLLDVLMKFGTNAYMPLLKTDRCLQLLLKLLNTCRLKGSSAQDDEVSTVLQNFFMSTTESISEFILRRLTMNELNSVSDLDRCHLYLMVLTELINLHLKVGWKRGNPIWRVISLLKNASIQHLQEMDSGQEPTVGSQIQRVVSMAALAMVCEAIDQKPELQLDSLHAGPLESFLSSLQLNQMLQKPHAEEQSSYAHPSECSSVLEESSSSQGWGKIVAQYIHDQWVCLSFLLKKYHTLIPTTGSEILEPFLPAVQMPIRTLQSALEALTVLSSDQVLPVFHCLKVLVPKLLTSSESLCIESFDMAWKIISSLSNTQLIFWPNLKAFVQFVFDNKVLTIAAKIKGQAYFKIKEIMYKIIEMSAIKTGVFNTLISYCCQSWVVSASNVSQGSLSSAKNYSELILEACIFGTVFRRDQRLVQDVQTFIENLGHDCAANIVMENTKREDHYVRICAVKFLCLLDGSNMSHKLFMEDLAIKLLDKDELVSKSKKRYYVNSLQHRVKNRVWQTLLVLFPRLDQNFLNGIIDRIFQAGFTNNQASIKYFIEWIIILILHKFPQFLPKFWDCFSYGEENLKTSICTFLAVLSHLDIITQNIPEKKLILKQALIVVLQWCFNHNFSVRLYALVALKKLWTVCKVLSVEEFDALTPVIESSLHQVESMHGAGNAKKNWQRIQEHFFFAAFHPLKDYCLETIFYILPRLSGLIEDEWITIDKFTRFTDVPLAAGFQWYLSQTQLSKLKPGDWSQQDIGTNLVEADNQAEWTDVQKKIIPWNSRVPDLDLELLFQDRAARLGKSISRLIVVASLIDKPTNLGGLCRTCEVFGASVLVVGSLQCISDKQFQHLSVSAEQWLPLVEVKPPQLIDYLQQKKTEGYTIIGVEQTARSLDLTQYCFPEKSLLLLGNEREGIPANLIQQLDVCVEIPQQGIIRSLNVHVSGALLIWEYTRQQLLSHGDTKP</sequence>
<dbReference type="PANTHER" id="PTHR12029:SF11">
    <property type="entry name" value="METHYLTRANSFERASE TARBP1-RELATED"/>
    <property type="match status" value="1"/>
</dbReference>
<dbReference type="FunCoup" id="H2Q1D3">
    <property type="interactions" value="2238"/>
</dbReference>
<dbReference type="CTD" id="6894"/>
<feature type="domain" description="TARBP1" evidence="14">
    <location>
        <begin position="280"/>
        <end position="366"/>
    </location>
</feature>
<dbReference type="InterPro" id="IPR029028">
    <property type="entry name" value="Alpha/beta_knot_MTases"/>
</dbReference>
<evidence type="ECO:0000256" key="10">
    <source>
        <dbReference type="ARBA" id="ARBA00093594"/>
    </source>
</evidence>
<dbReference type="PaxDb" id="9598-ENSPTRP00000003591"/>
<dbReference type="InParanoid" id="H2Q1D3"/>
<evidence type="ECO:0000256" key="9">
    <source>
        <dbReference type="ARBA" id="ARBA00093361"/>
    </source>
</evidence>
<dbReference type="InterPro" id="IPR044748">
    <property type="entry name" value="Trm3/TARBP1_C"/>
</dbReference>
<evidence type="ECO:0000256" key="8">
    <source>
        <dbReference type="ARBA" id="ARBA00093266"/>
    </source>
</evidence>
<keyword evidence="3" id="KW-0489">Methyltransferase</keyword>
<dbReference type="GO" id="GO:0141100">
    <property type="term" value="F:tRNA (guanine(18)-2'-O)-methyltransferase activity"/>
    <property type="evidence" value="ECO:0007669"/>
    <property type="project" value="UniProtKB-EC"/>
</dbReference>
<protein>
    <recommendedName>
        <fullName evidence="11">tRNA (guanosine(18)-2'-O)-methyltransferase TARBP1</fullName>
        <ecNumber evidence="10">2.1.1.34</ecNumber>
    </recommendedName>
    <alternativeName>
        <fullName evidence="12">TAR RNA-binding protein 1</fullName>
    </alternativeName>
</protein>
<gene>
    <name evidence="15" type="primary">TARBP1</name>
</gene>
<dbReference type="InterPro" id="IPR045330">
    <property type="entry name" value="TRM3/TARBP1"/>
</dbReference>
<keyword evidence="16" id="KW-1185">Reference proteome</keyword>
<dbReference type="InterPro" id="IPR016024">
    <property type="entry name" value="ARM-type_fold"/>
</dbReference>
<dbReference type="HOGENOM" id="CLU_002618_1_1_1"/>
<dbReference type="EMBL" id="AACZ04026638">
    <property type="status" value="NOT_ANNOTATED_CDS"/>
    <property type="molecule type" value="Genomic_DNA"/>
</dbReference>
<dbReference type="FunFam" id="3.40.1280.10:FF:000010">
    <property type="entry name" value="probable methyltransferase TARBP1"/>
    <property type="match status" value="1"/>
</dbReference>
<dbReference type="eggNOG" id="KOG0839">
    <property type="taxonomic scope" value="Eukaryota"/>
</dbReference>
<keyword evidence="4" id="KW-0808">Transferase</keyword>
<dbReference type="GO" id="GO:0003723">
    <property type="term" value="F:RNA binding"/>
    <property type="evidence" value="ECO:0007669"/>
    <property type="project" value="UniProtKB-KW"/>
</dbReference>
<dbReference type="EC" id="2.1.1.34" evidence="10"/>
<evidence type="ECO:0000259" key="14">
    <source>
        <dbReference type="Pfam" id="PF25050"/>
    </source>
</evidence>
<evidence type="ECO:0000313" key="16">
    <source>
        <dbReference type="Proteomes" id="UP000002277"/>
    </source>
</evidence>
<dbReference type="GO" id="GO:0030488">
    <property type="term" value="P:tRNA methylation"/>
    <property type="evidence" value="ECO:0000318"/>
    <property type="project" value="GO_Central"/>
</dbReference>
<dbReference type="CDD" id="cd18091">
    <property type="entry name" value="SpoU-like_TRM3-like"/>
    <property type="match status" value="1"/>
</dbReference>
<evidence type="ECO:0000256" key="3">
    <source>
        <dbReference type="ARBA" id="ARBA00022603"/>
    </source>
</evidence>
<dbReference type="Pfam" id="PF25050">
    <property type="entry name" value="TARBP1"/>
    <property type="match status" value="1"/>
</dbReference>
<keyword evidence="7" id="KW-0007">Acetylation</keyword>
<dbReference type="GO" id="GO:0016423">
    <property type="term" value="F:tRNA (guanine) methyltransferase activity"/>
    <property type="evidence" value="ECO:0000318"/>
    <property type="project" value="GO_Central"/>
</dbReference>
<dbReference type="OMA" id="ANIPRCK"/>
<evidence type="ECO:0000256" key="2">
    <source>
        <dbReference type="ARBA" id="ARBA00011407"/>
    </source>
</evidence>
<feature type="domain" description="tRNA/rRNA methyltransferase SpoU type" evidence="13">
    <location>
        <begin position="1466"/>
        <end position="1607"/>
    </location>
</feature>
<reference evidence="15 16" key="1">
    <citation type="journal article" date="2005" name="Nature">
        <title>Initial sequence of the chimpanzee genome and comparison with the human genome.</title>
        <authorList>
            <consortium name="Chimpanzee sequencing and analysis consortium"/>
        </authorList>
    </citation>
    <scope>NUCLEOTIDE SEQUENCE [LARGE SCALE GENOMIC DNA]</scope>
</reference>
<dbReference type="GeneTree" id="ENSGT00390000003939"/>
<keyword evidence="5" id="KW-0949">S-adenosyl-L-methionine</keyword>
<comment type="function">
    <text evidence="9">S-adenosyl-L-methionine-dependent 2'-O-ribose methyltransferase that catalyzes the formation of 2'-O-methylguanosine at position 18 (Gm18) in a subset of tRNA. Selectively mediates Gm18 methylation of tRNAGln-TTG/CTG and tRNASer-TGA/GCT. Gm18 modification can enhance the stability of modified tRNAs.</text>
</comment>